<gene>
    <name evidence="3" type="ORF">DFJ69_1954</name>
</gene>
<dbReference type="EMBL" id="QTTT01000001">
    <property type="protein sequence ID" value="REE96517.1"/>
    <property type="molecule type" value="Genomic_DNA"/>
</dbReference>
<keyword evidence="4" id="KW-1185">Reference proteome</keyword>
<evidence type="ECO:0000313" key="4">
    <source>
        <dbReference type="Proteomes" id="UP000256661"/>
    </source>
</evidence>
<keyword evidence="2" id="KW-1133">Transmembrane helix</keyword>
<feature type="transmembrane region" description="Helical" evidence="2">
    <location>
        <begin position="33"/>
        <end position="50"/>
    </location>
</feature>
<keyword evidence="2" id="KW-0472">Membrane</keyword>
<feature type="region of interest" description="Disordered" evidence="1">
    <location>
        <begin position="1"/>
        <end position="24"/>
    </location>
</feature>
<keyword evidence="2" id="KW-0812">Transmembrane</keyword>
<accession>A0A3D9SLC5</accession>
<organism evidence="3 4">
    <name type="scientific">Thermomonospora umbrina</name>
    <dbReference type="NCBI Taxonomy" id="111806"/>
    <lineage>
        <taxon>Bacteria</taxon>
        <taxon>Bacillati</taxon>
        <taxon>Actinomycetota</taxon>
        <taxon>Actinomycetes</taxon>
        <taxon>Streptosporangiales</taxon>
        <taxon>Thermomonosporaceae</taxon>
        <taxon>Thermomonospora</taxon>
    </lineage>
</organism>
<proteinExistence type="predicted"/>
<sequence length="171" mass="18751">MVANPGGHPEGDGPPLSRKGAMGRRRRRGREPVLVWWIGFAVLPAAAWWAGSWRVALLTLLLWCVYEFLVVPTVCRVTTRQGFSCREPVRGRLFACTPAHQQVKTDALWRAIGLANPFRRKAAPDADRATGTVVYTPKVRGRLAQADRAMILLAAAGTLVTLVGMVYGFNA</sequence>
<dbReference type="Proteomes" id="UP000256661">
    <property type="component" value="Unassembled WGS sequence"/>
</dbReference>
<dbReference type="AlphaFoldDB" id="A0A3D9SLC5"/>
<dbReference type="OrthoDB" id="3477000at2"/>
<feature type="transmembrane region" description="Helical" evidence="2">
    <location>
        <begin position="149"/>
        <end position="169"/>
    </location>
</feature>
<feature type="transmembrane region" description="Helical" evidence="2">
    <location>
        <begin position="56"/>
        <end position="77"/>
    </location>
</feature>
<protein>
    <submittedName>
        <fullName evidence="3">Uncharacterized protein</fullName>
    </submittedName>
</protein>
<reference evidence="3 4" key="1">
    <citation type="submission" date="2018-08" db="EMBL/GenBank/DDBJ databases">
        <title>Sequencing the genomes of 1000 actinobacteria strains.</title>
        <authorList>
            <person name="Klenk H.-P."/>
        </authorList>
    </citation>
    <scope>NUCLEOTIDE SEQUENCE [LARGE SCALE GENOMIC DNA]</scope>
    <source>
        <strain evidence="3 4">DSM 43927</strain>
    </source>
</reference>
<evidence type="ECO:0000313" key="3">
    <source>
        <dbReference type="EMBL" id="REE96517.1"/>
    </source>
</evidence>
<name>A0A3D9SLC5_9ACTN</name>
<evidence type="ECO:0000256" key="1">
    <source>
        <dbReference type="SAM" id="MobiDB-lite"/>
    </source>
</evidence>
<evidence type="ECO:0000256" key="2">
    <source>
        <dbReference type="SAM" id="Phobius"/>
    </source>
</evidence>
<comment type="caution">
    <text evidence="3">The sequence shown here is derived from an EMBL/GenBank/DDBJ whole genome shotgun (WGS) entry which is preliminary data.</text>
</comment>